<protein>
    <recommendedName>
        <fullName evidence="6">DUF4179 domain-containing protein</fullName>
    </recommendedName>
</protein>
<dbReference type="Gene3D" id="2.60.40.1630">
    <property type="entry name" value="bacillus anthracis domain"/>
    <property type="match status" value="1"/>
</dbReference>
<keyword evidence="1" id="KW-0812">Transmembrane</keyword>
<feature type="domain" description="DUF4179" evidence="2">
    <location>
        <begin position="58"/>
        <end position="141"/>
    </location>
</feature>
<name>A0ABS4NW03_9BACL</name>
<dbReference type="InterPro" id="IPR040680">
    <property type="entry name" value="DUF5643"/>
</dbReference>
<evidence type="ECO:0000259" key="2">
    <source>
        <dbReference type="Pfam" id="PF13786"/>
    </source>
</evidence>
<organism evidence="4 5">
    <name type="scientific">Paenibacillus silagei</name>
    <dbReference type="NCBI Taxonomy" id="1670801"/>
    <lineage>
        <taxon>Bacteria</taxon>
        <taxon>Bacillati</taxon>
        <taxon>Bacillota</taxon>
        <taxon>Bacilli</taxon>
        <taxon>Bacillales</taxon>
        <taxon>Paenibacillaceae</taxon>
        <taxon>Paenibacillus</taxon>
    </lineage>
</organism>
<keyword evidence="1" id="KW-1133">Transmembrane helix</keyword>
<feature type="transmembrane region" description="Helical" evidence="1">
    <location>
        <begin position="54"/>
        <end position="76"/>
    </location>
</feature>
<dbReference type="Pfam" id="PF18705">
    <property type="entry name" value="DUF5643"/>
    <property type="match status" value="1"/>
</dbReference>
<dbReference type="EMBL" id="JAGGLV010000016">
    <property type="protein sequence ID" value="MBP2114244.1"/>
    <property type="molecule type" value="Genomic_DNA"/>
</dbReference>
<comment type="caution">
    <text evidence="4">The sequence shown here is derived from an EMBL/GenBank/DDBJ whole genome shotgun (WGS) entry which is preliminary data.</text>
</comment>
<evidence type="ECO:0008006" key="6">
    <source>
        <dbReference type="Google" id="ProtNLM"/>
    </source>
</evidence>
<proteinExistence type="predicted"/>
<dbReference type="InterPro" id="IPR025436">
    <property type="entry name" value="DUF4179"/>
</dbReference>
<evidence type="ECO:0000313" key="4">
    <source>
        <dbReference type="EMBL" id="MBP2114244.1"/>
    </source>
</evidence>
<evidence type="ECO:0000313" key="5">
    <source>
        <dbReference type="Proteomes" id="UP000773462"/>
    </source>
</evidence>
<dbReference type="Pfam" id="PF13786">
    <property type="entry name" value="DUF4179"/>
    <property type="match status" value="1"/>
</dbReference>
<accession>A0ABS4NW03</accession>
<gene>
    <name evidence="4" type="ORF">J2Z70_004410</name>
</gene>
<evidence type="ECO:0000259" key="3">
    <source>
        <dbReference type="Pfam" id="PF18705"/>
    </source>
</evidence>
<keyword evidence="1" id="KW-0472">Membrane</keyword>
<dbReference type="Proteomes" id="UP000773462">
    <property type="component" value="Unassembled WGS sequence"/>
</dbReference>
<feature type="domain" description="DUF5643" evidence="3">
    <location>
        <begin position="260"/>
        <end position="355"/>
    </location>
</feature>
<reference evidence="4 5" key="1">
    <citation type="submission" date="2021-03" db="EMBL/GenBank/DDBJ databases">
        <title>Genomic Encyclopedia of Type Strains, Phase IV (KMG-IV): sequencing the most valuable type-strain genomes for metagenomic binning, comparative biology and taxonomic classification.</title>
        <authorList>
            <person name="Goeker M."/>
        </authorList>
    </citation>
    <scope>NUCLEOTIDE SEQUENCE [LARGE SCALE GENOMIC DNA]</scope>
    <source>
        <strain evidence="4 5">DSM 101953</strain>
    </source>
</reference>
<sequence>MTTFKWEQELRQEGQARLQPVPELIRTRQDGVYASLADLPAPGTGTRRRQTRKAIARTAGAAAAAAIIGLMGSAYVSPVMAKSLKAWPVVGSIFEMTSDLGLQTADVRGLVAEPGVQVTQDGITLSIPQVMYDGIRLTLAVQREGRELPGGLSEFKQTGEGENTELVYPVGSIKDFEMFINGTSLKAMKGEQRPSMVGKSSSDPNSMLFELTSFSNQNAEAWMPDRFNLTAKFTMEGVAEPFVLDLPVEKNAARLILPATEERTADGVKLTLEQLKFTPVSTAVMMRIEKTGSSSSLNPANFIQELWDDQGRPIQLVSGLGLFGDDGSNPTELIFDRLEDVPKEITLKTFVPEFQDKVKGTGLFALDSQGNVIKHEIEALRITVPVDYDGLQKLYDGDSLKTP</sequence>
<dbReference type="RefSeq" id="WP_209876696.1">
    <property type="nucleotide sequence ID" value="NZ_JAGGLV010000016.1"/>
</dbReference>
<evidence type="ECO:0000256" key="1">
    <source>
        <dbReference type="SAM" id="Phobius"/>
    </source>
</evidence>
<keyword evidence="5" id="KW-1185">Reference proteome</keyword>